<keyword evidence="4" id="KW-0548">Nucleotidyltransferase</keyword>
<dbReference type="InterPro" id="IPR014729">
    <property type="entry name" value="Rossmann-like_a/b/a_fold"/>
</dbReference>
<keyword evidence="2" id="KW-0662">Pyridine nucleotide biosynthesis</keyword>
<protein>
    <recommendedName>
        <fullName evidence="9">Nicotinamide-nucleotide adenylyltransferase</fullName>
    </recommendedName>
</protein>
<gene>
    <name evidence="8" type="ORF">PINE0816_LOCUS3206</name>
</gene>
<keyword evidence="5" id="KW-0547">Nucleotide-binding</keyword>
<evidence type="ECO:0008006" key="9">
    <source>
        <dbReference type="Google" id="ProtNLM"/>
    </source>
</evidence>
<evidence type="ECO:0000256" key="6">
    <source>
        <dbReference type="ARBA" id="ARBA00022840"/>
    </source>
</evidence>
<dbReference type="GO" id="GO:0016779">
    <property type="term" value="F:nucleotidyltransferase activity"/>
    <property type="evidence" value="ECO:0007669"/>
    <property type="project" value="UniProtKB-KW"/>
</dbReference>
<accession>A0A7S0BY25</accession>
<dbReference type="Gene3D" id="3.40.50.620">
    <property type="entry name" value="HUPs"/>
    <property type="match status" value="1"/>
</dbReference>
<proteinExistence type="predicted"/>
<organism evidence="8">
    <name type="scientific">Proboscia inermis</name>
    <dbReference type="NCBI Taxonomy" id="420281"/>
    <lineage>
        <taxon>Eukaryota</taxon>
        <taxon>Sar</taxon>
        <taxon>Stramenopiles</taxon>
        <taxon>Ochrophyta</taxon>
        <taxon>Bacillariophyta</taxon>
        <taxon>Coscinodiscophyceae</taxon>
        <taxon>Rhizosoleniophycidae</taxon>
        <taxon>Rhizosoleniales</taxon>
        <taxon>Rhizosoleniaceae</taxon>
        <taxon>Proboscia</taxon>
    </lineage>
</organism>
<name>A0A7S0BY25_9STRA</name>
<keyword evidence="7" id="KW-0520">NAD</keyword>
<reference evidence="8" key="1">
    <citation type="submission" date="2021-01" db="EMBL/GenBank/DDBJ databases">
        <authorList>
            <person name="Corre E."/>
            <person name="Pelletier E."/>
            <person name="Niang G."/>
            <person name="Scheremetjew M."/>
            <person name="Finn R."/>
            <person name="Kale V."/>
            <person name="Holt S."/>
            <person name="Cochrane G."/>
            <person name="Meng A."/>
            <person name="Brown T."/>
            <person name="Cohen L."/>
        </authorList>
    </citation>
    <scope>NUCLEOTIDE SEQUENCE</scope>
    <source>
        <strain evidence="8">CCAP1064/1</strain>
    </source>
</reference>
<dbReference type="InterPro" id="IPR005248">
    <property type="entry name" value="NadD/NMNAT"/>
</dbReference>
<dbReference type="GO" id="GO:0005524">
    <property type="term" value="F:ATP binding"/>
    <property type="evidence" value="ECO:0007669"/>
    <property type="project" value="UniProtKB-KW"/>
</dbReference>
<dbReference type="GO" id="GO:0009435">
    <property type="term" value="P:NAD+ biosynthetic process"/>
    <property type="evidence" value="ECO:0007669"/>
    <property type="project" value="InterPro"/>
</dbReference>
<evidence type="ECO:0000256" key="7">
    <source>
        <dbReference type="ARBA" id="ARBA00023027"/>
    </source>
</evidence>
<dbReference type="SUPFAM" id="SSF52374">
    <property type="entry name" value="Nucleotidylyl transferase"/>
    <property type="match status" value="1"/>
</dbReference>
<evidence type="ECO:0000256" key="3">
    <source>
        <dbReference type="ARBA" id="ARBA00022679"/>
    </source>
</evidence>
<sequence length="165" mass="18717">MGVRIGTADVFDALKKKEPETKFTLALGLDTFMNLTDGKWRRWKDVISHVDGRILVIQRDFSLVVDASASTQLKTVHSRTEAEVSERIEILNEEWCPHHQRESTDKIEAHPVNFIRVPSLTSISSTAIRLTKDISFLNSSLKPSVVEYIVAKQLYAFSEDDESNL</sequence>
<dbReference type="PANTHER" id="PTHR39321">
    <property type="entry name" value="NICOTINATE-NUCLEOTIDE ADENYLYLTRANSFERASE-RELATED"/>
    <property type="match status" value="1"/>
</dbReference>
<keyword evidence="6" id="KW-0067">ATP-binding</keyword>
<evidence type="ECO:0000256" key="4">
    <source>
        <dbReference type="ARBA" id="ARBA00022695"/>
    </source>
</evidence>
<dbReference type="PANTHER" id="PTHR39321:SF3">
    <property type="entry name" value="PHOSPHOPANTETHEINE ADENYLYLTRANSFERASE"/>
    <property type="match status" value="1"/>
</dbReference>
<evidence type="ECO:0000313" key="8">
    <source>
        <dbReference type="EMBL" id="CAD8407089.1"/>
    </source>
</evidence>
<dbReference type="AlphaFoldDB" id="A0A7S0BY25"/>
<evidence type="ECO:0000256" key="5">
    <source>
        <dbReference type="ARBA" id="ARBA00022741"/>
    </source>
</evidence>
<keyword evidence="3" id="KW-0808">Transferase</keyword>
<evidence type="ECO:0000256" key="2">
    <source>
        <dbReference type="ARBA" id="ARBA00022642"/>
    </source>
</evidence>
<comment type="pathway">
    <text evidence="1">Cofactor biosynthesis; NAD(+) biosynthesis.</text>
</comment>
<dbReference type="EMBL" id="HBEL01006687">
    <property type="protein sequence ID" value="CAD8407089.1"/>
    <property type="molecule type" value="Transcribed_RNA"/>
</dbReference>
<evidence type="ECO:0000256" key="1">
    <source>
        <dbReference type="ARBA" id="ARBA00004790"/>
    </source>
</evidence>